<sequence length="119" mass="13851">MALDPIKGRKSRRYSRGLARGFRRASLALLRSGADFFRLDHRLRGGIRMRLLDLEIEKAYRDLGEFLYARLQPEPLDEGDLVLLDLLRNEIWRLEEERRLAESKARGEEKRSLGGKGEV</sequence>
<proteinExistence type="predicted"/>
<gene>
    <name evidence="2" type="ORF">UBAL3_92050223</name>
</gene>
<dbReference type="EMBL" id="GG693873">
    <property type="protein sequence ID" value="EES52854.1"/>
    <property type="molecule type" value="Genomic_DNA"/>
</dbReference>
<reference evidence="2 3" key="1">
    <citation type="journal article" date="2009" name="Appl. Environ. Microbiol.">
        <title>Community genomic and proteomic analyses of chemoautotrophic iron-oxidizing "Leptospirillum rubarum" (Group II) and "Leptospirillum ferrodiazotrophum" (Group III) bacteria in acid mine drainage biofilms.</title>
        <authorList>
            <person name="Goltsman D.S."/>
            <person name="Denef V.J."/>
            <person name="Singer S.W."/>
            <person name="VerBerkmoes N.C."/>
            <person name="Lefsrud M."/>
            <person name="Mueller R.S."/>
            <person name="Dick G.J."/>
            <person name="Sun C.L."/>
            <person name="Wheeler K.E."/>
            <person name="Zemla A."/>
            <person name="Baker B.J."/>
            <person name="Hauser L."/>
            <person name="Land M."/>
            <person name="Shah M.B."/>
            <person name="Thelen M.P."/>
            <person name="Hettich R.L."/>
            <person name="Banfield J.F."/>
        </authorList>
    </citation>
    <scope>NUCLEOTIDE SEQUENCE [LARGE SCALE GENOMIC DNA]</scope>
</reference>
<evidence type="ECO:0000256" key="1">
    <source>
        <dbReference type="SAM" id="MobiDB-lite"/>
    </source>
</evidence>
<name>C6HXM5_9BACT</name>
<accession>C6HXM5</accession>
<organism evidence="2 3">
    <name type="scientific">Leptospirillum ferrodiazotrophum</name>
    <dbReference type="NCBI Taxonomy" id="412449"/>
    <lineage>
        <taxon>Bacteria</taxon>
        <taxon>Pseudomonadati</taxon>
        <taxon>Nitrospirota</taxon>
        <taxon>Nitrospiria</taxon>
        <taxon>Nitrospirales</taxon>
        <taxon>Nitrospiraceae</taxon>
        <taxon>Leptospirillum</taxon>
    </lineage>
</organism>
<protein>
    <submittedName>
        <fullName evidence="2">Uncharacterized protein</fullName>
    </submittedName>
</protein>
<feature type="region of interest" description="Disordered" evidence="1">
    <location>
        <begin position="99"/>
        <end position="119"/>
    </location>
</feature>
<dbReference type="Proteomes" id="UP000009374">
    <property type="component" value="Unassembled WGS sequence"/>
</dbReference>
<evidence type="ECO:0000313" key="3">
    <source>
        <dbReference type="Proteomes" id="UP000009374"/>
    </source>
</evidence>
<evidence type="ECO:0000313" key="2">
    <source>
        <dbReference type="EMBL" id="EES52854.1"/>
    </source>
</evidence>
<dbReference type="AlphaFoldDB" id="C6HXM5"/>
<keyword evidence="3" id="KW-1185">Reference proteome</keyword>